<dbReference type="InterPro" id="IPR025178">
    <property type="entry name" value="Lnb_N"/>
</dbReference>
<dbReference type="InterPro" id="IPR057162">
    <property type="entry name" value="DUF7840"/>
</dbReference>
<dbReference type="Proteomes" id="UP000192907">
    <property type="component" value="Unassembled WGS sequence"/>
</dbReference>
<sequence length="584" mass="67620">MVRGARIRLLVLVLLSARPCLGQVLEQWAEDWQWQKLLHMRDGAFTVDDPDFYHGARNTPLDQLLAFHKAWQKDFHGDHVWCRFPARSLWLAKKLKLPTPQVPKDCNEYWDYMEEIKPETISLVFPSEYFGNPASMFGHTFLRVGARDAPPLLSHALSYGAAIEDQPGLSYAIKGIFGFYPGYFSIAPYYTTVSQYNDMEDRDLWDFPIKLAPEKVRFLMAHLWELKDKTIDYYFFDDNCSLLLLDFLAVADRSINSEDITGLWVFPLDVVYYLRDQDLLHRPRYRPSMSQKISMIGRDIDPSLMDHVDLLEERFFEGDQLPLAPEEQIKLFRFWAERLRLNFREGRMSRPTYASRYLKVLGSQARSSSKPSTLPMLPDYDLLDGHYPKLVAVGGQFGSQPGALLRLRPAMHGADDPSGGFRPGSILSVLDTKILANEQDLLLDELVLFQMASWQEQHSLMATWSWETRAAYERWLELSYLEGAIGQRLFSYEGIHALFLIGGQLRYQTDFEVASLAQLRFRTQITGKWFFNGLAKISWQPGLWESIWQTSIHYQWSAGQGILLSGRGGPFKKEQLSLEYRRYL</sequence>
<reference evidence="6" key="1">
    <citation type="submission" date="2017-04" db="EMBL/GenBank/DDBJ databases">
        <authorList>
            <person name="Varghese N."/>
            <person name="Submissions S."/>
        </authorList>
    </citation>
    <scope>NUCLEOTIDE SEQUENCE [LARGE SCALE GENOMIC DNA]</scope>
    <source>
        <strain evidence="6">RKEM611</strain>
    </source>
</reference>
<dbReference type="EMBL" id="FWZT01000008">
    <property type="protein sequence ID" value="SMF27451.1"/>
    <property type="molecule type" value="Genomic_DNA"/>
</dbReference>
<evidence type="ECO:0000259" key="3">
    <source>
        <dbReference type="Pfam" id="PF25222"/>
    </source>
</evidence>
<dbReference type="Pfam" id="PF25225">
    <property type="entry name" value="DUF7843"/>
    <property type="match status" value="1"/>
</dbReference>
<protein>
    <submittedName>
        <fullName evidence="5">Uncharacterized protein</fullName>
    </submittedName>
</protein>
<evidence type="ECO:0000259" key="2">
    <source>
        <dbReference type="Pfam" id="PF13387"/>
    </source>
</evidence>
<accession>A0A1Y6BYJ6</accession>
<dbReference type="STRING" id="1513793.SAMN06296036_108226"/>
<dbReference type="Pfam" id="PF25222">
    <property type="entry name" value="DUF7840"/>
    <property type="match status" value="1"/>
</dbReference>
<dbReference type="RefSeq" id="WP_132318712.1">
    <property type="nucleotide sequence ID" value="NZ_FWZT01000008.1"/>
</dbReference>
<feature type="domain" description="Lnb N-terminal periplasmic" evidence="2">
    <location>
        <begin position="112"/>
        <end position="272"/>
    </location>
</feature>
<proteinExistence type="predicted"/>
<gene>
    <name evidence="5" type="ORF">SAMN06296036_108226</name>
</gene>
<feature type="domain" description="DUF7840" evidence="3">
    <location>
        <begin position="385"/>
        <end position="556"/>
    </location>
</feature>
<evidence type="ECO:0000313" key="6">
    <source>
        <dbReference type="Proteomes" id="UP000192907"/>
    </source>
</evidence>
<feature type="domain" description="DUF7843" evidence="4">
    <location>
        <begin position="28"/>
        <end position="93"/>
    </location>
</feature>
<evidence type="ECO:0000313" key="5">
    <source>
        <dbReference type="EMBL" id="SMF27451.1"/>
    </source>
</evidence>
<feature type="signal peptide" evidence="1">
    <location>
        <begin position="1"/>
        <end position="22"/>
    </location>
</feature>
<dbReference type="AlphaFoldDB" id="A0A1Y6BYJ6"/>
<name>A0A1Y6BYJ6_9BACT</name>
<feature type="chain" id="PRO_5012441507" evidence="1">
    <location>
        <begin position="23"/>
        <end position="584"/>
    </location>
</feature>
<dbReference type="InterPro" id="IPR057165">
    <property type="entry name" value="DUF7843"/>
</dbReference>
<dbReference type="Pfam" id="PF13387">
    <property type="entry name" value="Lnb_N"/>
    <property type="match status" value="1"/>
</dbReference>
<organism evidence="5 6">
    <name type="scientific">Pseudobacteriovorax antillogorgiicola</name>
    <dbReference type="NCBI Taxonomy" id="1513793"/>
    <lineage>
        <taxon>Bacteria</taxon>
        <taxon>Pseudomonadati</taxon>
        <taxon>Bdellovibrionota</taxon>
        <taxon>Oligoflexia</taxon>
        <taxon>Oligoflexales</taxon>
        <taxon>Pseudobacteriovoracaceae</taxon>
        <taxon>Pseudobacteriovorax</taxon>
    </lineage>
</organism>
<evidence type="ECO:0000256" key="1">
    <source>
        <dbReference type="SAM" id="SignalP"/>
    </source>
</evidence>
<keyword evidence="1" id="KW-0732">Signal</keyword>
<evidence type="ECO:0000259" key="4">
    <source>
        <dbReference type="Pfam" id="PF25225"/>
    </source>
</evidence>
<dbReference type="OrthoDB" id="5287439at2"/>
<keyword evidence="6" id="KW-1185">Reference proteome</keyword>